<dbReference type="InterPro" id="IPR002912">
    <property type="entry name" value="ACT_dom"/>
</dbReference>
<dbReference type="SUPFAM" id="SSF55021">
    <property type="entry name" value="ACT-like"/>
    <property type="match status" value="1"/>
</dbReference>
<proteinExistence type="predicted"/>
<dbReference type="Pfam" id="PF01842">
    <property type="entry name" value="ACT"/>
    <property type="match status" value="1"/>
</dbReference>
<feature type="domain" description="ACT" evidence="1">
    <location>
        <begin position="38"/>
        <end position="110"/>
    </location>
</feature>
<dbReference type="CDD" id="cd04902">
    <property type="entry name" value="ACT_3PGDH-xct"/>
    <property type="match status" value="1"/>
</dbReference>
<name>A0A0F9A3D6_9ZZZZ</name>
<gene>
    <name evidence="2" type="ORF">LCGC14_2620720</name>
</gene>
<reference evidence="2" key="1">
    <citation type="journal article" date="2015" name="Nature">
        <title>Complex archaea that bridge the gap between prokaryotes and eukaryotes.</title>
        <authorList>
            <person name="Spang A."/>
            <person name="Saw J.H."/>
            <person name="Jorgensen S.L."/>
            <person name="Zaremba-Niedzwiedzka K."/>
            <person name="Martijn J."/>
            <person name="Lind A.E."/>
            <person name="van Eijk R."/>
            <person name="Schleper C."/>
            <person name="Guy L."/>
            <person name="Ettema T.J."/>
        </authorList>
    </citation>
    <scope>NUCLEOTIDE SEQUENCE</scope>
</reference>
<feature type="non-terminal residue" evidence="2">
    <location>
        <position position="1"/>
    </location>
</feature>
<dbReference type="InterPro" id="IPR045865">
    <property type="entry name" value="ACT-like_dom_sf"/>
</dbReference>
<dbReference type="InterPro" id="IPR029009">
    <property type="entry name" value="ASB_dom_sf"/>
</dbReference>
<dbReference type="EMBL" id="LAZR01044718">
    <property type="protein sequence ID" value="KKL03975.1"/>
    <property type="molecule type" value="Genomic_DNA"/>
</dbReference>
<accession>A0A0F9A3D6</accession>
<comment type="caution">
    <text evidence="2">The sequence shown here is derived from an EMBL/GenBank/DDBJ whole genome shotgun (WGS) entry which is preliminary data.</text>
</comment>
<protein>
    <recommendedName>
        <fullName evidence="1">ACT domain-containing protein</fullName>
    </recommendedName>
</protein>
<evidence type="ECO:0000259" key="1">
    <source>
        <dbReference type="PROSITE" id="PS51671"/>
    </source>
</evidence>
<dbReference type="AlphaFoldDB" id="A0A0F9A3D6"/>
<sequence length="120" mass="13615">LQTDRMKRTVVGTIFGNKFPRILSIDGFRMELKPEGHVVIILNEDRPGVLGRYGTAFGNRNINIADLTFSRKKRSGLALVGVNLDEEATPEVLEEIRQLGFVRDVHYLHLPELLADEQEE</sequence>
<dbReference type="PROSITE" id="PS51671">
    <property type="entry name" value="ACT"/>
    <property type="match status" value="1"/>
</dbReference>
<evidence type="ECO:0000313" key="2">
    <source>
        <dbReference type="EMBL" id="KKL03975.1"/>
    </source>
</evidence>
<dbReference type="Gene3D" id="3.30.1330.90">
    <property type="entry name" value="D-3-phosphoglycerate dehydrogenase, domain 3"/>
    <property type="match status" value="1"/>
</dbReference>
<organism evidence="2">
    <name type="scientific">marine sediment metagenome</name>
    <dbReference type="NCBI Taxonomy" id="412755"/>
    <lineage>
        <taxon>unclassified sequences</taxon>
        <taxon>metagenomes</taxon>
        <taxon>ecological metagenomes</taxon>
    </lineage>
</organism>
<dbReference type="Gene3D" id="3.30.70.260">
    <property type="match status" value="1"/>
</dbReference>